<evidence type="ECO:0000256" key="4">
    <source>
        <dbReference type="ARBA" id="ARBA00022991"/>
    </source>
</evidence>
<feature type="domain" description="Photolyase/cryptochrome alpha/beta" evidence="8">
    <location>
        <begin position="66"/>
        <end position="209"/>
    </location>
</feature>
<sequence>MLKPLHRSFAIVPAAKSVVFCFARLQTFAPAIGKSSFGGFHRCMMSASPAKKARASMDGKDAAAAGNQLVWLRQDLRLHDHPALCAAAAAAKSSNSNLRLVFIFSPEEDGDDLKQGTSWRPVGASLAWLQASLTSLDLDLQRKFGPGAAIIFRKGPYLESLQDLAAQCDAKCLHYSRRYEPAMRSTDERVHAALEESGLQVVGHQGHLLHEPEGAKIDMNHWKGHFGTLMPFLIACERLEKPARPLPAPTSLPVPAEAIDQGGLNLEELEILKLPRRIDGSVVDWAGPMLESWDCSESAALDLLENFVTTGLQNYESQRGKADARSVSKVSPYLRWGQLSPRYMHQRVAQAGGKQVSKTFWRRLTWRDLSYWQLHHWPTMVRDPIRSHYADQKWREDEQALRAWQKGQTGFPLVDAGMRQLYQTGWMQQNVRMVVAAFLTEYLSIHWIHGCRWFHDTLVDADLAINSMMWQNAGKAGLDQWNFTVLPTSSSQDSGGQYVSQWVPEVRQLPKKYMHKPWEAPAEDLQAAGITLGQTYPHRIEIEKLEVLRHQNEEWIRGVRQAHPEWSDRGGYDLILVPQGSTVSHDGQKMRVFTKPIFRDWNSDHPVKPISTGRGGGRGRRRGRGRGRGRGQGRGHSSGSGRGRSGSHSHQTTLPF</sequence>
<dbReference type="PANTHER" id="PTHR11455:SF18">
    <property type="entry name" value="SI:CH1073-390K14.1"/>
    <property type="match status" value="1"/>
</dbReference>
<dbReference type="GO" id="GO:0032922">
    <property type="term" value="P:circadian regulation of gene expression"/>
    <property type="evidence" value="ECO:0007669"/>
    <property type="project" value="TreeGrafter"/>
</dbReference>
<evidence type="ECO:0000313" key="9">
    <source>
        <dbReference type="EMBL" id="KAK9831569.1"/>
    </source>
</evidence>
<name>A0AAW1RD92_9CHLO</name>
<gene>
    <name evidence="9" type="ORF">WJX74_000355</name>
</gene>
<proteinExistence type="inferred from homology"/>
<evidence type="ECO:0000256" key="3">
    <source>
        <dbReference type="ARBA" id="ARBA00022827"/>
    </source>
</evidence>
<dbReference type="Gene3D" id="1.10.579.10">
    <property type="entry name" value="DNA Cyclobutane Dipyrimidine Photolyase, subunit A, domain 3"/>
    <property type="match status" value="1"/>
</dbReference>
<comment type="caution">
    <text evidence="9">The sequence shown here is derived from an EMBL/GenBank/DDBJ whole genome shotgun (WGS) entry which is preliminary data.</text>
</comment>
<dbReference type="GO" id="GO:0006950">
    <property type="term" value="P:response to stress"/>
    <property type="evidence" value="ECO:0007669"/>
    <property type="project" value="UniProtKB-ARBA"/>
</dbReference>
<feature type="binding site" evidence="5">
    <location>
        <position position="315"/>
    </location>
    <ligand>
        <name>FAD</name>
        <dbReference type="ChEBI" id="CHEBI:57692"/>
    </ligand>
</feature>
<protein>
    <recommendedName>
        <fullName evidence="8">Photolyase/cryptochrome alpha/beta domain-containing protein</fullName>
    </recommendedName>
</protein>
<organism evidence="9 10">
    <name type="scientific">Apatococcus lobatus</name>
    <dbReference type="NCBI Taxonomy" id="904363"/>
    <lineage>
        <taxon>Eukaryota</taxon>
        <taxon>Viridiplantae</taxon>
        <taxon>Chlorophyta</taxon>
        <taxon>core chlorophytes</taxon>
        <taxon>Trebouxiophyceae</taxon>
        <taxon>Chlorellales</taxon>
        <taxon>Chlorellaceae</taxon>
        <taxon>Apatococcus</taxon>
    </lineage>
</organism>
<evidence type="ECO:0000256" key="5">
    <source>
        <dbReference type="PIRSR" id="PIRSR602081-1"/>
    </source>
</evidence>
<feature type="compositionally biased region" description="Low complexity" evidence="7">
    <location>
        <begin position="646"/>
        <end position="656"/>
    </location>
</feature>
<accession>A0AAW1RD92</accession>
<dbReference type="AlphaFoldDB" id="A0AAW1RD92"/>
<dbReference type="GO" id="GO:0071949">
    <property type="term" value="F:FAD binding"/>
    <property type="evidence" value="ECO:0007669"/>
    <property type="project" value="TreeGrafter"/>
</dbReference>
<dbReference type="SUPFAM" id="SSF52425">
    <property type="entry name" value="Cryptochrome/photolyase, N-terminal domain"/>
    <property type="match status" value="1"/>
</dbReference>
<dbReference type="InterPro" id="IPR005101">
    <property type="entry name" value="Cryptochr/Photolyase_FAD-bd"/>
</dbReference>
<dbReference type="Proteomes" id="UP001438707">
    <property type="component" value="Unassembled WGS sequence"/>
</dbReference>
<dbReference type="GO" id="GO:0003904">
    <property type="term" value="F:deoxyribodipyrimidine photo-lyase activity"/>
    <property type="evidence" value="ECO:0007669"/>
    <property type="project" value="TreeGrafter"/>
</dbReference>
<reference evidence="9 10" key="1">
    <citation type="journal article" date="2024" name="Nat. Commun.">
        <title>Phylogenomics reveals the evolutionary origins of lichenization in chlorophyte algae.</title>
        <authorList>
            <person name="Puginier C."/>
            <person name="Libourel C."/>
            <person name="Otte J."/>
            <person name="Skaloud P."/>
            <person name="Haon M."/>
            <person name="Grisel S."/>
            <person name="Petersen M."/>
            <person name="Berrin J.G."/>
            <person name="Delaux P.M."/>
            <person name="Dal Grande F."/>
            <person name="Keller J."/>
        </authorList>
    </citation>
    <scope>NUCLEOTIDE SEQUENCE [LARGE SCALE GENOMIC DNA]</scope>
    <source>
        <strain evidence="9 10">SAG 2145</strain>
    </source>
</reference>
<feature type="site" description="Electron transfer via tryptophanyl radical" evidence="6">
    <location>
        <position position="470"/>
    </location>
</feature>
<dbReference type="Gene3D" id="3.40.50.620">
    <property type="entry name" value="HUPs"/>
    <property type="match status" value="1"/>
</dbReference>
<feature type="binding site" evidence="5">
    <location>
        <position position="360"/>
    </location>
    <ligand>
        <name>FAD</name>
        <dbReference type="ChEBI" id="CHEBI:57692"/>
    </ligand>
</feature>
<evidence type="ECO:0000256" key="1">
    <source>
        <dbReference type="ARBA" id="ARBA00005862"/>
    </source>
</evidence>
<dbReference type="PRINTS" id="PR00147">
    <property type="entry name" value="DNAPHOTLYASE"/>
</dbReference>
<comment type="cofactor">
    <cofactor evidence="5">
        <name>FAD</name>
        <dbReference type="ChEBI" id="CHEBI:57692"/>
    </cofactor>
    <text evidence="5">Binds 1 FAD per subunit.</text>
</comment>
<dbReference type="InterPro" id="IPR036155">
    <property type="entry name" value="Crypto/Photolyase_N_sf"/>
</dbReference>
<evidence type="ECO:0000256" key="2">
    <source>
        <dbReference type="ARBA" id="ARBA00022630"/>
    </source>
</evidence>
<dbReference type="PROSITE" id="PS51645">
    <property type="entry name" value="PHR_CRY_ALPHA_BETA"/>
    <property type="match status" value="1"/>
</dbReference>
<dbReference type="Pfam" id="PF03441">
    <property type="entry name" value="FAD_binding_7"/>
    <property type="match status" value="1"/>
</dbReference>
<dbReference type="GO" id="GO:0003677">
    <property type="term" value="F:DNA binding"/>
    <property type="evidence" value="ECO:0007669"/>
    <property type="project" value="TreeGrafter"/>
</dbReference>
<keyword evidence="2 5" id="KW-0285">Flavoprotein</keyword>
<dbReference type="InterPro" id="IPR006050">
    <property type="entry name" value="DNA_photolyase_N"/>
</dbReference>
<evidence type="ECO:0000313" key="10">
    <source>
        <dbReference type="Proteomes" id="UP001438707"/>
    </source>
</evidence>
<keyword evidence="10" id="KW-1185">Reference proteome</keyword>
<evidence type="ECO:0000256" key="6">
    <source>
        <dbReference type="PIRSR" id="PIRSR602081-2"/>
    </source>
</evidence>
<dbReference type="GO" id="GO:0043153">
    <property type="term" value="P:entrainment of circadian clock by photoperiod"/>
    <property type="evidence" value="ECO:0007669"/>
    <property type="project" value="TreeGrafter"/>
</dbReference>
<dbReference type="InterPro" id="IPR002081">
    <property type="entry name" value="Cryptochrome/DNA_photolyase_1"/>
</dbReference>
<dbReference type="PROSITE" id="PS00394">
    <property type="entry name" value="DNA_PHOTOLYASES_1_1"/>
    <property type="match status" value="1"/>
</dbReference>
<feature type="site" description="Electron transfer via tryptophanyl radical" evidence="6">
    <location>
        <position position="447"/>
    </location>
</feature>
<dbReference type="Gene3D" id="1.25.40.80">
    <property type="match status" value="1"/>
</dbReference>
<evidence type="ECO:0000259" key="8">
    <source>
        <dbReference type="PROSITE" id="PS51645"/>
    </source>
</evidence>
<keyword evidence="4" id="KW-0157">Chromophore</keyword>
<dbReference type="PANTHER" id="PTHR11455">
    <property type="entry name" value="CRYPTOCHROME"/>
    <property type="match status" value="1"/>
</dbReference>
<dbReference type="GO" id="GO:0005737">
    <property type="term" value="C:cytoplasm"/>
    <property type="evidence" value="ECO:0007669"/>
    <property type="project" value="TreeGrafter"/>
</dbReference>
<feature type="compositionally biased region" description="Basic residues" evidence="7">
    <location>
        <begin position="617"/>
        <end position="633"/>
    </location>
</feature>
<evidence type="ECO:0000256" key="7">
    <source>
        <dbReference type="SAM" id="MobiDB-lite"/>
    </source>
</evidence>
<feature type="binding site" evidence="5">
    <location>
        <begin position="460"/>
        <end position="462"/>
    </location>
    <ligand>
        <name>FAD</name>
        <dbReference type="ChEBI" id="CHEBI:57692"/>
    </ligand>
</feature>
<feature type="site" description="Electron transfer via tryptophanyl radical" evidence="6">
    <location>
        <position position="394"/>
    </location>
</feature>
<feature type="compositionally biased region" description="Gly residues" evidence="7">
    <location>
        <begin position="634"/>
        <end position="644"/>
    </location>
</feature>
<dbReference type="GO" id="GO:0006139">
    <property type="term" value="P:nucleobase-containing compound metabolic process"/>
    <property type="evidence" value="ECO:0007669"/>
    <property type="project" value="UniProtKB-ARBA"/>
</dbReference>
<dbReference type="Pfam" id="PF00875">
    <property type="entry name" value="DNA_photolyase"/>
    <property type="match status" value="1"/>
</dbReference>
<dbReference type="GO" id="GO:0005634">
    <property type="term" value="C:nucleus"/>
    <property type="evidence" value="ECO:0007669"/>
    <property type="project" value="TreeGrafter"/>
</dbReference>
<feature type="region of interest" description="Disordered" evidence="7">
    <location>
        <begin position="601"/>
        <end position="656"/>
    </location>
</feature>
<dbReference type="InterPro" id="IPR036134">
    <property type="entry name" value="Crypto/Photolyase_FAD-like_sf"/>
</dbReference>
<dbReference type="EMBL" id="JALJOS010000013">
    <property type="protein sequence ID" value="KAK9831569.1"/>
    <property type="molecule type" value="Genomic_DNA"/>
</dbReference>
<dbReference type="InterPro" id="IPR014729">
    <property type="entry name" value="Rossmann-like_a/b/a_fold"/>
</dbReference>
<keyword evidence="3 5" id="KW-0274">FAD</keyword>
<dbReference type="SUPFAM" id="SSF48173">
    <property type="entry name" value="Cryptochrome/photolyase FAD-binding domain"/>
    <property type="match status" value="1"/>
</dbReference>
<comment type="similarity">
    <text evidence="1">Belongs to the DNA photolyase class-1 family.</text>
</comment>
<dbReference type="InterPro" id="IPR018394">
    <property type="entry name" value="DNA_photolyase_1_CS_C"/>
</dbReference>